<reference evidence="2 3" key="1">
    <citation type="submission" date="2017-04" db="EMBL/GenBank/DDBJ databases">
        <authorList>
            <person name="Afonso C.L."/>
            <person name="Miller P.J."/>
            <person name="Scott M.A."/>
            <person name="Spackman E."/>
            <person name="Goraichik I."/>
            <person name="Dimitrov K.M."/>
            <person name="Suarez D.L."/>
            <person name="Swayne D.E."/>
        </authorList>
    </citation>
    <scope>NUCLEOTIDE SEQUENCE [LARGE SCALE GENOMIC DNA]</scope>
    <source>
        <strain evidence="2 3">KR-140</strain>
    </source>
</reference>
<dbReference type="Gene3D" id="3.40.50.300">
    <property type="entry name" value="P-loop containing nucleotide triphosphate hydrolases"/>
    <property type="match status" value="1"/>
</dbReference>
<dbReference type="Proteomes" id="UP000192582">
    <property type="component" value="Unassembled WGS sequence"/>
</dbReference>
<dbReference type="CDD" id="cd02042">
    <property type="entry name" value="ParAB_family"/>
    <property type="match status" value="1"/>
</dbReference>
<dbReference type="PANTHER" id="PTHR13696">
    <property type="entry name" value="P-LOOP CONTAINING NUCLEOSIDE TRIPHOSPHATE HYDROLASE"/>
    <property type="match status" value="1"/>
</dbReference>
<evidence type="ECO:0000313" key="2">
    <source>
        <dbReference type="EMBL" id="SMB97047.1"/>
    </source>
</evidence>
<keyword evidence="3" id="KW-1185">Reference proteome</keyword>
<dbReference type="EMBL" id="FWWU01000010">
    <property type="protein sequence ID" value="SMB97047.1"/>
    <property type="molecule type" value="Genomic_DNA"/>
</dbReference>
<sequence length="260" mass="27787">MVRSMKTATVFNHAGGAGKTSLTRDIGYELAQAGSRVLLVDLDPQASLTRWLGIRDVSLDETVYAVAVENKPLPTPREAHGLHLIPSHVTLALSEAQISGQIGAVLTLRHALQKVADQYDAVLIDSPPSLGQLAALGALAADMLIVPVLTQQKGLDALPGLQSALELYHRLRPELRVGLYVPTMYDGRRLHDREVLEELRRHLPDLARPVPFRGAVWLDSSTAGQPVGVYSAGSPVHQDVLQAARAVAGALGVPGPEVQA</sequence>
<dbReference type="InterPro" id="IPR025669">
    <property type="entry name" value="AAA_dom"/>
</dbReference>
<dbReference type="SUPFAM" id="SSF52540">
    <property type="entry name" value="P-loop containing nucleoside triphosphate hydrolases"/>
    <property type="match status" value="1"/>
</dbReference>
<evidence type="ECO:0000259" key="1">
    <source>
        <dbReference type="Pfam" id="PF13614"/>
    </source>
</evidence>
<dbReference type="AlphaFoldDB" id="A0A1W1VUJ6"/>
<dbReference type="PANTHER" id="PTHR13696:SF52">
    <property type="entry name" value="PARA FAMILY PROTEIN CT_582"/>
    <property type="match status" value="1"/>
</dbReference>
<feature type="domain" description="AAA" evidence="1">
    <location>
        <begin position="5"/>
        <end position="168"/>
    </location>
</feature>
<dbReference type="STRING" id="695939.SAMN00790413_06311"/>
<dbReference type="Pfam" id="PF13614">
    <property type="entry name" value="AAA_31"/>
    <property type="match status" value="1"/>
</dbReference>
<name>A0A1W1VUJ6_9DEIO</name>
<dbReference type="InterPro" id="IPR027417">
    <property type="entry name" value="P-loop_NTPase"/>
</dbReference>
<evidence type="ECO:0000313" key="3">
    <source>
        <dbReference type="Proteomes" id="UP000192582"/>
    </source>
</evidence>
<proteinExistence type="predicted"/>
<gene>
    <name evidence="2" type="ORF">SAMN00790413_06311</name>
</gene>
<organism evidence="2 3">
    <name type="scientific">Deinococcus hopiensis KR-140</name>
    <dbReference type="NCBI Taxonomy" id="695939"/>
    <lineage>
        <taxon>Bacteria</taxon>
        <taxon>Thermotogati</taxon>
        <taxon>Deinococcota</taxon>
        <taxon>Deinococci</taxon>
        <taxon>Deinococcales</taxon>
        <taxon>Deinococcaceae</taxon>
        <taxon>Deinococcus</taxon>
    </lineage>
</organism>
<protein>
    <submittedName>
        <fullName evidence="2">Chromosome partitioning protein</fullName>
    </submittedName>
</protein>
<accession>A0A1W1VUJ6</accession>
<dbReference type="InterPro" id="IPR050678">
    <property type="entry name" value="DNA_Partitioning_ATPase"/>
</dbReference>